<feature type="domain" description="MYND-type" evidence="19">
    <location>
        <begin position="1043"/>
        <end position="1090"/>
    </location>
</feature>
<comment type="subcellular location">
    <subcellularLocation>
        <location evidence="1">Plastid</location>
        <location evidence="1">Chloroplast membrane</location>
        <topology evidence="1">Multi-pass membrane protein</topology>
    </subcellularLocation>
</comment>
<organism evidence="20 21">
    <name type="scientific">Gonium pectorale</name>
    <name type="common">Green alga</name>
    <dbReference type="NCBI Taxonomy" id="33097"/>
    <lineage>
        <taxon>Eukaryota</taxon>
        <taxon>Viridiplantae</taxon>
        <taxon>Chlorophyta</taxon>
        <taxon>core chlorophytes</taxon>
        <taxon>Chlorophyceae</taxon>
        <taxon>CS clade</taxon>
        <taxon>Chlamydomonadales</taxon>
        <taxon>Volvocaceae</taxon>
        <taxon>Gonium</taxon>
    </lineage>
</organism>
<keyword evidence="5" id="KW-0808">Transferase</keyword>
<evidence type="ECO:0000256" key="8">
    <source>
        <dbReference type="ARBA" id="ARBA00022771"/>
    </source>
</evidence>
<evidence type="ECO:0000256" key="7">
    <source>
        <dbReference type="ARBA" id="ARBA00022723"/>
    </source>
</evidence>
<keyword evidence="6" id="KW-0812">Transmembrane</keyword>
<dbReference type="Proteomes" id="UP000075714">
    <property type="component" value="Unassembled WGS sequence"/>
</dbReference>
<evidence type="ECO:0000313" key="21">
    <source>
        <dbReference type="Proteomes" id="UP000075714"/>
    </source>
</evidence>
<evidence type="ECO:0000256" key="1">
    <source>
        <dbReference type="ARBA" id="ARBA00004508"/>
    </source>
</evidence>
<reference evidence="21" key="1">
    <citation type="journal article" date="2016" name="Nat. Commun.">
        <title>The Gonium pectorale genome demonstrates co-option of cell cycle regulation during the evolution of multicellularity.</title>
        <authorList>
            <person name="Hanschen E.R."/>
            <person name="Marriage T.N."/>
            <person name="Ferris P.J."/>
            <person name="Hamaji T."/>
            <person name="Toyoda A."/>
            <person name="Fujiyama A."/>
            <person name="Neme R."/>
            <person name="Noguchi H."/>
            <person name="Minakuchi Y."/>
            <person name="Suzuki M."/>
            <person name="Kawai-Toyooka H."/>
            <person name="Smith D.R."/>
            <person name="Sparks H."/>
            <person name="Anderson J."/>
            <person name="Bakaric R."/>
            <person name="Luria V."/>
            <person name="Karger A."/>
            <person name="Kirschner M.W."/>
            <person name="Durand P.M."/>
            <person name="Michod R.E."/>
            <person name="Nozaki H."/>
            <person name="Olson B.J."/>
        </authorList>
    </citation>
    <scope>NUCLEOTIDE SEQUENCE [LARGE SCALE GENOMIC DNA]</scope>
    <source>
        <strain evidence="21">NIES-2863</strain>
    </source>
</reference>
<dbReference type="EMBL" id="LSYV01000005">
    <property type="protein sequence ID" value="KXZ54463.1"/>
    <property type="molecule type" value="Genomic_DNA"/>
</dbReference>
<feature type="region of interest" description="Disordered" evidence="18">
    <location>
        <begin position="525"/>
        <end position="552"/>
    </location>
</feature>
<comment type="similarity">
    <text evidence="2">Belongs to the polyprenol kinase family.</text>
</comment>
<keyword evidence="21" id="KW-1185">Reference proteome</keyword>
<evidence type="ECO:0000256" key="2">
    <source>
        <dbReference type="ARBA" id="ARBA00010794"/>
    </source>
</evidence>
<evidence type="ECO:0000256" key="10">
    <source>
        <dbReference type="ARBA" id="ARBA00022833"/>
    </source>
</evidence>
<dbReference type="GO" id="GO:0009507">
    <property type="term" value="C:chloroplast"/>
    <property type="evidence" value="ECO:0007669"/>
    <property type="project" value="UniProtKB-SubCell"/>
</dbReference>
<feature type="region of interest" description="Disordered" evidence="18">
    <location>
        <begin position="839"/>
        <end position="861"/>
    </location>
</feature>
<evidence type="ECO:0000256" key="6">
    <source>
        <dbReference type="ARBA" id="ARBA00022692"/>
    </source>
</evidence>
<keyword evidence="12" id="KW-1133">Transmembrane helix</keyword>
<dbReference type="PROSITE" id="PS50865">
    <property type="entry name" value="ZF_MYND_2"/>
    <property type="match status" value="1"/>
</dbReference>
<dbReference type="SUPFAM" id="SSF144232">
    <property type="entry name" value="HIT/MYND zinc finger-like"/>
    <property type="match status" value="1"/>
</dbReference>
<feature type="compositionally biased region" description="Low complexity" evidence="18">
    <location>
        <begin position="526"/>
        <end position="539"/>
    </location>
</feature>
<evidence type="ECO:0000259" key="19">
    <source>
        <dbReference type="PROSITE" id="PS50865"/>
    </source>
</evidence>
<keyword evidence="4" id="KW-0934">Plastid</keyword>
<keyword evidence="11" id="KW-0809">Transit peptide</keyword>
<evidence type="ECO:0000256" key="18">
    <source>
        <dbReference type="SAM" id="MobiDB-lite"/>
    </source>
</evidence>
<dbReference type="GO" id="GO:0008270">
    <property type="term" value="F:zinc ion binding"/>
    <property type="evidence" value="ECO:0007669"/>
    <property type="project" value="UniProtKB-KW"/>
</dbReference>
<evidence type="ECO:0000256" key="11">
    <source>
        <dbReference type="ARBA" id="ARBA00022946"/>
    </source>
</evidence>
<dbReference type="InterPro" id="IPR002893">
    <property type="entry name" value="Znf_MYND"/>
</dbReference>
<protein>
    <recommendedName>
        <fullName evidence="15">phytol kinase</fullName>
        <ecNumber evidence="15">2.7.1.182</ecNumber>
    </recommendedName>
</protein>
<evidence type="ECO:0000313" key="20">
    <source>
        <dbReference type="EMBL" id="KXZ54463.1"/>
    </source>
</evidence>
<dbReference type="GO" id="GO:0010276">
    <property type="term" value="F:phytol kinase activity"/>
    <property type="evidence" value="ECO:0007669"/>
    <property type="project" value="UniProtKB-EC"/>
</dbReference>
<feature type="compositionally biased region" description="Low complexity" evidence="18">
    <location>
        <begin position="937"/>
        <end position="962"/>
    </location>
</feature>
<evidence type="ECO:0000256" key="14">
    <source>
        <dbReference type="ARBA" id="ARBA00024015"/>
    </source>
</evidence>
<accession>A0A150GXI9</accession>
<dbReference type="PANTHER" id="PTHR32523:SF8">
    <property type="entry name" value="DOLICHOL KINASE"/>
    <property type="match status" value="1"/>
</dbReference>
<dbReference type="Pfam" id="PF01753">
    <property type="entry name" value="zf-MYND"/>
    <property type="match status" value="1"/>
</dbReference>
<comment type="caution">
    <text evidence="20">The sequence shown here is derived from an EMBL/GenBank/DDBJ whole genome shotgun (WGS) entry which is preliminary data.</text>
</comment>
<dbReference type="AlphaFoldDB" id="A0A150GXI9"/>
<feature type="region of interest" description="Disordered" evidence="18">
    <location>
        <begin position="700"/>
        <end position="738"/>
    </location>
</feature>
<feature type="region of interest" description="Disordered" evidence="18">
    <location>
        <begin position="931"/>
        <end position="962"/>
    </location>
</feature>
<evidence type="ECO:0000256" key="9">
    <source>
        <dbReference type="ARBA" id="ARBA00022777"/>
    </source>
</evidence>
<evidence type="ECO:0000256" key="15">
    <source>
        <dbReference type="ARBA" id="ARBA00039024"/>
    </source>
</evidence>
<evidence type="ECO:0000256" key="3">
    <source>
        <dbReference type="ARBA" id="ARBA00022528"/>
    </source>
</evidence>
<feature type="compositionally biased region" description="Gly residues" evidence="18">
    <location>
        <begin position="708"/>
        <end position="736"/>
    </location>
</feature>
<dbReference type="PROSITE" id="PS01360">
    <property type="entry name" value="ZF_MYND_1"/>
    <property type="match status" value="1"/>
</dbReference>
<keyword evidence="8 17" id="KW-0863">Zinc-finger</keyword>
<comment type="catalytic activity">
    <reaction evidence="16">
        <text>phytol + CTP = phytyl phosphate + CDP + H(+)</text>
        <dbReference type="Rhea" id="RHEA:38055"/>
        <dbReference type="ChEBI" id="CHEBI:15378"/>
        <dbReference type="ChEBI" id="CHEBI:17327"/>
        <dbReference type="ChEBI" id="CHEBI:37563"/>
        <dbReference type="ChEBI" id="CHEBI:58069"/>
        <dbReference type="ChEBI" id="CHEBI:75483"/>
        <dbReference type="EC" id="2.7.1.182"/>
    </reaction>
</comment>
<dbReference type="OrthoDB" id="553185at2759"/>
<name>A0A150GXI9_GONPE</name>
<proteinExistence type="inferred from homology"/>
<dbReference type="GO" id="GO:0016020">
    <property type="term" value="C:membrane"/>
    <property type="evidence" value="ECO:0007669"/>
    <property type="project" value="UniProtKB-SubCell"/>
</dbReference>
<dbReference type="Gene3D" id="6.10.140.2220">
    <property type="match status" value="1"/>
</dbReference>
<dbReference type="PANTHER" id="PTHR32523">
    <property type="entry name" value="PHYTOL KINASE 1, CHLOROPLASTIC"/>
    <property type="match status" value="1"/>
</dbReference>
<evidence type="ECO:0000256" key="5">
    <source>
        <dbReference type="ARBA" id="ARBA00022679"/>
    </source>
</evidence>
<evidence type="ECO:0000256" key="4">
    <source>
        <dbReference type="ARBA" id="ARBA00022640"/>
    </source>
</evidence>
<gene>
    <name evidence="20" type="ORF">GPECTOR_4g1014</name>
</gene>
<evidence type="ECO:0000256" key="12">
    <source>
        <dbReference type="ARBA" id="ARBA00022989"/>
    </source>
</evidence>
<sequence>MSTLAAAERLGSNIGRLLRLIESNGKIHENSLIWVPSSLVTELDESILSVTTHFNYMVIPRLDELLERQTPSFWLCALVVHSWALRDLLALLGDGGAQRSQDINRIAKLACAFPTLLNAANALYPRSKFWKKLLRAIIKTGAFKCYAGVFDRVANTLTPANLARNATLCLLLIFVLSHSGAGVSGQGLEQDLGGIVVHGEGQDLDPGLYRLWLKSLGPVLEYAAKAIFKLQSCAKLAIESGAFGLRELSELYTRLGDARGHMRKAVYAAVHLHLSQPVLSLCPRPLSSPNAGANATVVATLPTVRSLLSGTCVQYWLGRELLERRYEFMYGEGTTHGLAASELYAQMWPLEALGARRGAHQALLQIMDLCTTVWQVTVSGPLRPASQPALGRHIPPPGVADAEPLALPPSMPYKAAHVYDMAHEALAAVMSRARELAAAGQLSFSEPANSMRLLVRLVSELRPATVARRLPGLWRSLSMLLATIGSQQGAAAQIGVTLQLFNGVAKSACSLLMLGLEMPDGEDDQGGAAAAAVAARRQAQPPPPQQQLEAGQQGVEAAPAGTCALSLRCALDNGFLPGLEEQLRRSALEPGGMGAPLVLNVVNSLLRLPGAWPAVLAHGSVREVASLVVTLRKAAQELGERSAAGGAAGVSPIRPNVPHGTNMSQVDARTAVPFQMHAYLAALLEQARAVLFEGSEPAADRAASGSASGRGNGGSTGGPSGRSKRNGGGGRGGGGQPAAVVPQLALNDALEVNAAARTQYAWLGAMGAGVARGSAAGRQQAMLAVFTLAQWLPGAAHVVPTGWWWAEAYALSVVNGIWTAVLQCQAARYRLMRLKESKPGGGDATAAQAGPAGDAGGTDGSDVEAAERAFASWRAFLIDELDVFGWLDGALNASTSQKAAFPGLQGMALKVLIELLHALAEDVGRRVAVVTTPPPASGGARRAAAPTSPSTAGPSSSSGSADPRVVVSVSEKLLQDKGLGVLGKSLELARKLATGTGSEADMRHLVDEFCRCTILEKGRAPVPVLPSPAEAAEAVAAAGIRPCARAGCNSLEGPAESGLTPKRCSRCKAVYYCSSACQAAHWKAGHKAECKAPA</sequence>
<dbReference type="EC" id="2.7.1.182" evidence="15"/>
<evidence type="ECO:0000256" key="17">
    <source>
        <dbReference type="PROSITE-ProRule" id="PRU00134"/>
    </source>
</evidence>
<dbReference type="InterPro" id="IPR039606">
    <property type="entry name" value="Phytol/farnesol_kinase"/>
</dbReference>
<keyword evidence="3" id="KW-0150">Chloroplast</keyword>
<evidence type="ECO:0000256" key="13">
    <source>
        <dbReference type="ARBA" id="ARBA00023136"/>
    </source>
</evidence>
<keyword evidence="10" id="KW-0862">Zinc</keyword>
<keyword evidence="9" id="KW-0418">Kinase</keyword>
<keyword evidence="7" id="KW-0479">Metal-binding</keyword>
<evidence type="ECO:0000256" key="16">
    <source>
        <dbReference type="ARBA" id="ARBA00048889"/>
    </source>
</evidence>
<keyword evidence="13" id="KW-0472">Membrane</keyword>
<comment type="pathway">
    <text evidence="14">Cofactor biosynthesis; tocopherol biosynthesis.</text>
</comment>